<feature type="transmembrane region" description="Helical" evidence="2">
    <location>
        <begin position="41"/>
        <end position="59"/>
    </location>
</feature>
<keyword evidence="2" id="KW-1133">Transmembrane helix</keyword>
<dbReference type="AlphaFoldDB" id="A0A0B3SY48"/>
<dbReference type="EMBL" id="JSUQ01000001">
    <property type="protein sequence ID" value="KHQ55339.1"/>
    <property type="molecule type" value="Genomic_DNA"/>
</dbReference>
<dbReference type="NCBIfam" id="NF047864">
    <property type="entry name" value="CBU_0592_membra"/>
    <property type="match status" value="1"/>
</dbReference>
<evidence type="ECO:0000256" key="1">
    <source>
        <dbReference type="SAM" id="MobiDB-lite"/>
    </source>
</evidence>
<feature type="compositionally biased region" description="Basic and acidic residues" evidence="1">
    <location>
        <begin position="107"/>
        <end position="119"/>
    </location>
</feature>
<feature type="region of interest" description="Disordered" evidence="1">
    <location>
        <begin position="107"/>
        <end position="132"/>
    </location>
</feature>
<organism evidence="4 5">
    <name type="scientific">Mameliella alba</name>
    <dbReference type="NCBI Taxonomy" id="561184"/>
    <lineage>
        <taxon>Bacteria</taxon>
        <taxon>Pseudomonadati</taxon>
        <taxon>Pseudomonadota</taxon>
        <taxon>Alphaproteobacteria</taxon>
        <taxon>Rhodobacterales</taxon>
        <taxon>Roseobacteraceae</taxon>
        <taxon>Mameliella</taxon>
    </lineage>
</organism>
<keyword evidence="2" id="KW-0812">Transmembrane</keyword>
<evidence type="ECO:0000313" key="4">
    <source>
        <dbReference type="EMBL" id="KHQ55339.1"/>
    </source>
</evidence>
<accession>A0A0B3SY48</accession>
<dbReference type="RefSeq" id="WP_183520997.1">
    <property type="nucleotide sequence ID" value="NZ_BMGQ01000001.1"/>
</dbReference>
<proteinExistence type="predicted"/>
<evidence type="ECO:0000313" key="5">
    <source>
        <dbReference type="Proteomes" id="UP000030960"/>
    </source>
</evidence>
<dbReference type="Proteomes" id="UP000030960">
    <property type="component" value="Unassembled WGS sequence"/>
</dbReference>
<evidence type="ECO:0000256" key="2">
    <source>
        <dbReference type="SAM" id="Phobius"/>
    </source>
</evidence>
<keyword evidence="5" id="KW-1185">Reference proteome</keyword>
<dbReference type="STRING" id="561184.SAMN05216376_103379"/>
<evidence type="ECO:0000259" key="3">
    <source>
        <dbReference type="Pfam" id="PF26604"/>
    </source>
</evidence>
<gene>
    <name evidence="4" type="ORF">OA50_00375</name>
</gene>
<sequence length="132" mass="14400">MIDFLSTAEPEDIFRAIGLCGFFLYVGVYAALSFRLVTGDCLTYFVGNTAAASLVLIGLSHEFNLASALIQVFWISIGIAAIVLRLVRRGSDRRAEAARTRRVTLREARENRTAAEGPRRQAASGYPESVSA</sequence>
<name>A0A0B3SY48_9RHOB</name>
<protein>
    <submittedName>
        <fullName evidence="4">Cyclic nucleotide-binding domain (CNMP-BD) protein</fullName>
    </submittedName>
</protein>
<keyword evidence="2" id="KW-0472">Membrane</keyword>
<reference evidence="4 5" key="1">
    <citation type="submission" date="2014-10" db="EMBL/GenBank/DDBJ databases">
        <title>Genome sequence of Ponticoccus sp. strain UMTAT08 isolated from clonal culture of toxic dinoflagellate Alexandrium tamiyavanichii.</title>
        <authorList>
            <person name="Gan H.Y."/>
            <person name="Muhd D.-D."/>
            <person name="Mohd Noor M.E."/>
            <person name="Yeong Y.S."/>
            <person name="Usup G."/>
        </authorList>
    </citation>
    <scope>NUCLEOTIDE SEQUENCE [LARGE SCALE GENOMIC DNA]</scope>
    <source>
        <strain evidence="4 5">UMTAT08</strain>
    </source>
</reference>
<dbReference type="GeneID" id="66500376"/>
<feature type="transmembrane region" description="Helical" evidence="2">
    <location>
        <begin position="13"/>
        <end position="34"/>
    </location>
</feature>
<dbReference type="Pfam" id="PF26604">
    <property type="entry name" value="CBU_0592"/>
    <property type="match status" value="1"/>
</dbReference>
<feature type="transmembrane region" description="Helical" evidence="2">
    <location>
        <begin position="65"/>
        <end position="87"/>
    </location>
</feature>
<comment type="caution">
    <text evidence="4">The sequence shown here is derived from an EMBL/GenBank/DDBJ whole genome shotgun (WGS) entry which is preliminary data.</text>
</comment>
<dbReference type="InterPro" id="IPR058058">
    <property type="entry name" value="CBU_0592-like"/>
</dbReference>
<feature type="domain" description="CBU-0592-like" evidence="3">
    <location>
        <begin position="15"/>
        <end position="88"/>
    </location>
</feature>